<name>A0A0F9E5C3_9ZZZZ</name>
<dbReference type="EMBL" id="LAZR01028832">
    <property type="protein sequence ID" value="KKL61396.1"/>
    <property type="molecule type" value="Genomic_DNA"/>
</dbReference>
<accession>A0A0F9E5C3</accession>
<sequence length="79" mass="9457">MEQAWDNERCDFALMGQPVMDVRVFIEPRHWLSRFLWRWLKVSKLRMTWVELTDETLRAFAASTDEPNQGGEERNGKSR</sequence>
<evidence type="ECO:0000256" key="1">
    <source>
        <dbReference type="SAM" id="MobiDB-lite"/>
    </source>
</evidence>
<feature type="region of interest" description="Disordered" evidence="1">
    <location>
        <begin position="60"/>
        <end position="79"/>
    </location>
</feature>
<evidence type="ECO:0000313" key="2">
    <source>
        <dbReference type="EMBL" id="KKL61396.1"/>
    </source>
</evidence>
<comment type="caution">
    <text evidence="2">The sequence shown here is derived from an EMBL/GenBank/DDBJ whole genome shotgun (WGS) entry which is preliminary data.</text>
</comment>
<proteinExistence type="predicted"/>
<gene>
    <name evidence="2" type="ORF">LCGC14_2195660</name>
</gene>
<protein>
    <submittedName>
        <fullName evidence="2">Uncharacterized protein</fullName>
    </submittedName>
</protein>
<reference evidence="2" key="1">
    <citation type="journal article" date="2015" name="Nature">
        <title>Complex archaea that bridge the gap between prokaryotes and eukaryotes.</title>
        <authorList>
            <person name="Spang A."/>
            <person name="Saw J.H."/>
            <person name="Jorgensen S.L."/>
            <person name="Zaremba-Niedzwiedzka K."/>
            <person name="Martijn J."/>
            <person name="Lind A.E."/>
            <person name="van Eijk R."/>
            <person name="Schleper C."/>
            <person name="Guy L."/>
            <person name="Ettema T.J."/>
        </authorList>
    </citation>
    <scope>NUCLEOTIDE SEQUENCE</scope>
</reference>
<dbReference type="AlphaFoldDB" id="A0A0F9E5C3"/>
<organism evidence="2">
    <name type="scientific">marine sediment metagenome</name>
    <dbReference type="NCBI Taxonomy" id="412755"/>
    <lineage>
        <taxon>unclassified sequences</taxon>
        <taxon>metagenomes</taxon>
        <taxon>ecological metagenomes</taxon>
    </lineage>
</organism>